<feature type="transmembrane region" description="Helical" evidence="4">
    <location>
        <begin position="213"/>
        <end position="236"/>
    </location>
</feature>
<keyword evidence="1 4" id="KW-0812">Transmembrane</keyword>
<organism evidence="5 6">
    <name type="scientific">Leeuwenhoekiella parthenopeia</name>
    <dbReference type="NCBI Taxonomy" id="2890320"/>
    <lineage>
        <taxon>Bacteria</taxon>
        <taxon>Pseudomonadati</taxon>
        <taxon>Bacteroidota</taxon>
        <taxon>Flavobacteriia</taxon>
        <taxon>Flavobacteriales</taxon>
        <taxon>Flavobacteriaceae</taxon>
        <taxon>Leeuwenhoekiella</taxon>
    </lineage>
</organism>
<dbReference type="EMBL" id="JAJGMW010000012">
    <property type="protein sequence ID" value="MCC4213193.1"/>
    <property type="molecule type" value="Genomic_DNA"/>
</dbReference>
<keyword evidence="3 4" id="KW-0472">Membrane</keyword>
<keyword evidence="2 4" id="KW-1133">Transmembrane helix</keyword>
<sequence length="387" mass="41731">MPQKNRIIFLIVLAQFLGTSLWFVGNIVVPQLPLARLDTATGVSNILASVQFGFISGTLVFALLAFADRFSPSKVFLICSLVGALTNLALLLPGVTYSTVLVSRFSTGFFLAGIYPVGMKIAADYFEQGLGKALGFLVGALVLGTALPHFLNSFGLSLNYKNITLITSALAALGGILIGFGVPDGSFRKAQQKLQIKAIPRLFKEPKFRAAAFGYWGHMWELYAFWGFVPLFITYYAQKHVLLLNIPLWSFAVIGVGAIACAVGGSLVARFTSKSVARFALITSGICCLLSPVALQLPVWLFASFLLFWGAMVVADSPQFSTLVASNALPEYRGTALTLVNCVGFAITIVSIQALGYVILHFEMPYLFWILAPGPIFGVLSLGKTRS</sequence>
<evidence type="ECO:0000313" key="6">
    <source>
        <dbReference type="Proteomes" id="UP001197770"/>
    </source>
</evidence>
<dbReference type="Proteomes" id="UP001197770">
    <property type="component" value="Unassembled WGS sequence"/>
</dbReference>
<evidence type="ECO:0000256" key="1">
    <source>
        <dbReference type="ARBA" id="ARBA00022692"/>
    </source>
</evidence>
<comment type="caution">
    <text evidence="5">The sequence shown here is derived from an EMBL/GenBank/DDBJ whole genome shotgun (WGS) entry which is preliminary data.</text>
</comment>
<accession>A0ABS8GUN9</accession>
<dbReference type="InterPro" id="IPR011701">
    <property type="entry name" value="MFS"/>
</dbReference>
<evidence type="ECO:0000256" key="3">
    <source>
        <dbReference type="ARBA" id="ARBA00023136"/>
    </source>
</evidence>
<feature type="transmembrane region" description="Helical" evidence="4">
    <location>
        <begin position="101"/>
        <end position="118"/>
    </location>
</feature>
<gene>
    <name evidence="5" type="ORF">LLW17_10720</name>
</gene>
<dbReference type="RefSeq" id="WP_228230260.1">
    <property type="nucleotide sequence ID" value="NZ_JAJGMW010000012.1"/>
</dbReference>
<keyword evidence="6" id="KW-1185">Reference proteome</keyword>
<feature type="transmembrane region" description="Helical" evidence="4">
    <location>
        <begin position="276"/>
        <end position="293"/>
    </location>
</feature>
<evidence type="ECO:0000256" key="4">
    <source>
        <dbReference type="SAM" id="Phobius"/>
    </source>
</evidence>
<proteinExistence type="predicted"/>
<feature type="transmembrane region" description="Helical" evidence="4">
    <location>
        <begin position="163"/>
        <end position="183"/>
    </location>
</feature>
<evidence type="ECO:0000256" key="2">
    <source>
        <dbReference type="ARBA" id="ARBA00022989"/>
    </source>
</evidence>
<dbReference type="InterPro" id="IPR036259">
    <property type="entry name" value="MFS_trans_sf"/>
</dbReference>
<dbReference type="PANTHER" id="PTHR23521:SF3">
    <property type="entry name" value="MFS TRANSPORTER"/>
    <property type="match status" value="1"/>
</dbReference>
<dbReference type="Gene3D" id="1.20.1250.20">
    <property type="entry name" value="MFS general substrate transporter like domains"/>
    <property type="match status" value="1"/>
</dbReference>
<feature type="transmembrane region" description="Helical" evidence="4">
    <location>
        <begin position="336"/>
        <end position="360"/>
    </location>
</feature>
<protein>
    <submittedName>
        <fullName evidence="5">MFS transporter</fullName>
    </submittedName>
</protein>
<dbReference type="Pfam" id="PF07690">
    <property type="entry name" value="MFS_1"/>
    <property type="match status" value="1"/>
</dbReference>
<reference evidence="5 6" key="1">
    <citation type="submission" date="2021-11" db="EMBL/GenBank/DDBJ databases">
        <title>Seasonal and diel survey of microbial diversity of the Tyrrhenian coast.</title>
        <authorList>
            <person name="Gattoni G."/>
            <person name="Corral P."/>
        </authorList>
    </citation>
    <scope>NUCLEOTIDE SEQUENCE [LARGE SCALE GENOMIC DNA]</scope>
    <source>
        <strain evidence="5 6">Mr9</strain>
    </source>
</reference>
<feature type="transmembrane region" description="Helical" evidence="4">
    <location>
        <begin position="299"/>
        <end position="315"/>
    </location>
</feature>
<name>A0ABS8GUN9_9FLAO</name>
<feature type="transmembrane region" description="Helical" evidence="4">
    <location>
        <begin position="130"/>
        <end position="151"/>
    </location>
</feature>
<feature type="transmembrane region" description="Helical" evidence="4">
    <location>
        <begin position="45"/>
        <end position="66"/>
    </location>
</feature>
<dbReference type="PANTHER" id="PTHR23521">
    <property type="entry name" value="TRANSPORTER MFS SUPERFAMILY"/>
    <property type="match status" value="1"/>
</dbReference>
<feature type="transmembrane region" description="Helical" evidence="4">
    <location>
        <begin position="366"/>
        <end position="383"/>
    </location>
</feature>
<feature type="transmembrane region" description="Helical" evidence="4">
    <location>
        <begin position="248"/>
        <end position="269"/>
    </location>
</feature>
<dbReference type="SUPFAM" id="SSF103473">
    <property type="entry name" value="MFS general substrate transporter"/>
    <property type="match status" value="1"/>
</dbReference>
<feature type="transmembrane region" description="Helical" evidence="4">
    <location>
        <begin position="75"/>
        <end position="95"/>
    </location>
</feature>
<evidence type="ECO:0000313" key="5">
    <source>
        <dbReference type="EMBL" id="MCC4213193.1"/>
    </source>
</evidence>
<feature type="transmembrane region" description="Helical" evidence="4">
    <location>
        <begin position="7"/>
        <end position="25"/>
    </location>
</feature>